<keyword evidence="1 2" id="KW-0378">Hydrolase</keyword>
<reference evidence="3 4" key="1">
    <citation type="submission" date="2017-04" db="EMBL/GenBank/DDBJ databases">
        <title>Draft genome sequence of Zooshikella ganghwensis VG4 isolated from Red Sea sediments.</title>
        <authorList>
            <person name="Rehman Z."/>
            <person name="Alam I."/>
            <person name="Kamau A."/>
            <person name="Bajic V."/>
            <person name="Leiknes T."/>
        </authorList>
    </citation>
    <scope>NUCLEOTIDE SEQUENCE [LARGE SCALE GENOMIC DNA]</scope>
    <source>
        <strain evidence="3 4">VG4</strain>
    </source>
</reference>
<comment type="function">
    <text evidence="2">Hydrolyzes RNA 2',3'-cyclic phosphodiester to an RNA 2'-phosphomonoester.</text>
</comment>
<protein>
    <recommendedName>
        <fullName evidence="2">RNA 2',3'-cyclic phosphodiesterase</fullName>
        <shortName evidence="2">RNA 2',3'-CPDase</shortName>
        <ecNumber evidence="2">3.1.4.58</ecNumber>
    </recommendedName>
</protein>
<evidence type="ECO:0000256" key="1">
    <source>
        <dbReference type="ARBA" id="ARBA00022801"/>
    </source>
</evidence>
<dbReference type="Gene3D" id="3.90.1140.10">
    <property type="entry name" value="Cyclic phosphodiesterase"/>
    <property type="match status" value="1"/>
</dbReference>
<organism evidence="3 4">
    <name type="scientific">Zooshikella ganghwensis</name>
    <dbReference type="NCBI Taxonomy" id="202772"/>
    <lineage>
        <taxon>Bacteria</taxon>
        <taxon>Pseudomonadati</taxon>
        <taxon>Pseudomonadota</taxon>
        <taxon>Gammaproteobacteria</taxon>
        <taxon>Oceanospirillales</taxon>
        <taxon>Zooshikellaceae</taxon>
        <taxon>Zooshikella</taxon>
    </lineage>
</organism>
<dbReference type="HAMAP" id="MF_01940">
    <property type="entry name" value="RNA_CPDase"/>
    <property type="match status" value="1"/>
</dbReference>
<comment type="caution">
    <text evidence="3">The sequence shown here is derived from an EMBL/GenBank/DDBJ whole genome shotgun (WGS) entry which is preliminary data.</text>
</comment>
<dbReference type="GO" id="GO:0004113">
    <property type="term" value="F:2',3'-cyclic-nucleotide 3'-phosphodiesterase activity"/>
    <property type="evidence" value="ECO:0007669"/>
    <property type="project" value="InterPro"/>
</dbReference>
<feature type="active site" description="Proton donor" evidence="2">
    <location>
        <position position="45"/>
    </location>
</feature>
<feature type="active site" description="Proton acceptor" evidence="2">
    <location>
        <position position="157"/>
    </location>
</feature>
<dbReference type="EMBL" id="NDXW01000001">
    <property type="protein sequence ID" value="RDH44737.1"/>
    <property type="molecule type" value="Genomic_DNA"/>
</dbReference>
<accession>A0A4P9VQA8</accession>
<keyword evidence="4" id="KW-1185">Reference proteome</keyword>
<dbReference type="PANTHER" id="PTHR35561">
    <property type="entry name" value="RNA 2',3'-CYCLIC PHOSPHODIESTERASE"/>
    <property type="match status" value="1"/>
</dbReference>
<dbReference type="EC" id="3.1.4.58" evidence="2"/>
<proteinExistence type="inferred from homology"/>
<dbReference type="SUPFAM" id="SSF55144">
    <property type="entry name" value="LigT-like"/>
    <property type="match status" value="1"/>
</dbReference>
<evidence type="ECO:0000256" key="2">
    <source>
        <dbReference type="HAMAP-Rule" id="MF_01940"/>
    </source>
</evidence>
<name>A0A4P9VQA8_9GAMM</name>
<dbReference type="InterPro" id="IPR009097">
    <property type="entry name" value="Cyclic_Pdiesterase"/>
</dbReference>
<dbReference type="InterPro" id="IPR004175">
    <property type="entry name" value="RNA_CPDase"/>
</dbReference>
<dbReference type="PANTHER" id="PTHR35561:SF1">
    <property type="entry name" value="RNA 2',3'-CYCLIC PHOSPHODIESTERASE"/>
    <property type="match status" value="1"/>
</dbReference>
<gene>
    <name evidence="3" type="ORF">B9G39_15570</name>
</gene>
<comment type="caution">
    <text evidence="2">Lacks conserved residue(s) required for the propagation of feature annotation.</text>
</comment>
<evidence type="ECO:0000313" key="3">
    <source>
        <dbReference type="EMBL" id="RDH44737.1"/>
    </source>
</evidence>
<sequence>MRLFWAVQYPPEQGKKLIAWLKKHTNSCIHPKVSGVRWLDPAFLHCTLHFMGAFPIDAIPAMVEQVNLLVLRGEAGMFQAELGPWHLLPRPAKARVLALSLEPKLELSALADLVRKAAIKAQSATVMVRDGEGAQHYTQQAAMHYQRANYKKAFFAHLSVARGKPASLQQLYPELVELPKRLQGFTVEKIVLIASELHSRGAQYDVVATVALERAEDI</sequence>
<feature type="short sequence motif" description="HXTX 1" evidence="2">
    <location>
        <begin position="45"/>
        <end position="48"/>
    </location>
</feature>
<comment type="catalytic activity">
    <reaction evidence="2">
        <text>a 3'-end 2',3'-cyclophospho-ribonucleotide-RNA + H2O = a 3'-end 2'-phospho-ribonucleotide-RNA + H(+)</text>
        <dbReference type="Rhea" id="RHEA:11828"/>
        <dbReference type="Rhea" id="RHEA-COMP:10464"/>
        <dbReference type="Rhea" id="RHEA-COMP:17353"/>
        <dbReference type="ChEBI" id="CHEBI:15377"/>
        <dbReference type="ChEBI" id="CHEBI:15378"/>
        <dbReference type="ChEBI" id="CHEBI:83064"/>
        <dbReference type="ChEBI" id="CHEBI:173113"/>
        <dbReference type="EC" id="3.1.4.58"/>
    </reaction>
</comment>
<evidence type="ECO:0000313" key="4">
    <source>
        <dbReference type="Proteomes" id="UP000257039"/>
    </source>
</evidence>
<comment type="similarity">
    <text evidence="2">Belongs to the 2H phosphoesterase superfamily. ThpR family.</text>
</comment>
<dbReference type="GO" id="GO:0008664">
    <property type="term" value="F:RNA 2',3'-cyclic 3'-phosphodiesterase activity"/>
    <property type="evidence" value="ECO:0007669"/>
    <property type="project" value="UniProtKB-EC"/>
</dbReference>
<dbReference type="Proteomes" id="UP000257039">
    <property type="component" value="Unassembled WGS sequence"/>
</dbReference>
<dbReference type="AlphaFoldDB" id="A0A4P9VQA8"/>